<dbReference type="PANTHER" id="PTHR30569">
    <property type="entry name" value="CYTOSINE TRANSPORTER CODB"/>
    <property type="match status" value="1"/>
</dbReference>
<protein>
    <submittedName>
        <fullName evidence="9">Purine-cytosine permease and related proteins</fullName>
    </submittedName>
</protein>
<evidence type="ECO:0000256" key="1">
    <source>
        <dbReference type="ARBA" id="ARBA00004141"/>
    </source>
</evidence>
<dbReference type="GO" id="GO:0005886">
    <property type="term" value="C:plasma membrane"/>
    <property type="evidence" value="ECO:0007669"/>
    <property type="project" value="TreeGrafter"/>
</dbReference>
<dbReference type="NCBIfam" id="TIGR02358">
    <property type="entry name" value="thia_cytX"/>
    <property type="match status" value="1"/>
</dbReference>
<dbReference type="InterPro" id="IPR001248">
    <property type="entry name" value="Pur-cyt_permease"/>
</dbReference>
<evidence type="ECO:0000256" key="6">
    <source>
        <dbReference type="ARBA" id="ARBA00023136"/>
    </source>
</evidence>
<dbReference type="InterPro" id="IPR026030">
    <property type="entry name" value="Pur-cyt_permease_Fcy2/21/22"/>
</dbReference>
<keyword evidence="5 8" id="KW-1133">Transmembrane helix</keyword>
<feature type="transmembrane region" description="Helical" evidence="8">
    <location>
        <begin position="395"/>
        <end position="413"/>
    </location>
</feature>
<evidence type="ECO:0000313" key="9">
    <source>
        <dbReference type="EMBL" id="GAF25908.1"/>
    </source>
</evidence>
<comment type="similarity">
    <text evidence="2 7">Belongs to the purine-cytosine permease (2.A.39) family.</text>
</comment>
<feature type="transmembrane region" description="Helical" evidence="8">
    <location>
        <begin position="130"/>
        <end position="147"/>
    </location>
</feature>
<dbReference type="GO" id="GO:0015209">
    <property type="term" value="F:cytosine transmembrane transporter activity"/>
    <property type="evidence" value="ECO:0007669"/>
    <property type="project" value="InterPro"/>
</dbReference>
<dbReference type="Proteomes" id="UP000063718">
    <property type="component" value="Unassembled WGS sequence"/>
</dbReference>
<dbReference type="AlphaFoldDB" id="A0A0S6UCA1"/>
<dbReference type="PIRSF" id="PIRSF002744">
    <property type="entry name" value="Pur-cyt_permease"/>
    <property type="match status" value="1"/>
</dbReference>
<comment type="subcellular location">
    <subcellularLocation>
        <location evidence="1">Membrane</location>
        <topology evidence="1">Multi-pass membrane protein</topology>
    </subcellularLocation>
</comment>
<organism evidence="9">
    <name type="scientific">Moorella thermoacetica Y72</name>
    <dbReference type="NCBI Taxonomy" id="1325331"/>
    <lineage>
        <taxon>Bacteria</taxon>
        <taxon>Bacillati</taxon>
        <taxon>Bacillota</taxon>
        <taxon>Clostridia</taxon>
        <taxon>Neomoorellales</taxon>
        <taxon>Neomoorellaceae</taxon>
        <taxon>Neomoorella</taxon>
    </lineage>
</organism>
<feature type="transmembrane region" description="Helical" evidence="8">
    <location>
        <begin position="226"/>
        <end position="246"/>
    </location>
</feature>
<dbReference type="InterPro" id="IPR030191">
    <property type="entry name" value="CodB"/>
</dbReference>
<evidence type="ECO:0000256" key="3">
    <source>
        <dbReference type="ARBA" id="ARBA00022448"/>
    </source>
</evidence>
<evidence type="ECO:0000256" key="2">
    <source>
        <dbReference type="ARBA" id="ARBA00008974"/>
    </source>
</evidence>
<dbReference type="InterPro" id="IPR012732">
    <property type="entry name" value="Thia_CytX"/>
</dbReference>
<feature type="transmembrane region" description="Helical" evidence="8">
    <location>
        <begin position="49"/>
        <end position="72"/>
    </location>
</feature>
<evidence type="ECO:0000256" key="7">
    <source>
        <dbReference type="PIRNR" id="PIRNR002744"/>
    </source>
</evidence>
<dbReference type="Gene3D" id="1.10.4160.10">
    <property type="entry name" value="Hydantoin permease"/>
    <property type="match status" value="1"/>
</dbReference>
<accession>A0A0S6UCA1</accession>
<sequence length="434" mass="46572">MIIVNNITPIPPGERTMSGLDFFLLWAGAGISLAEVMAGGFLAPLGFGAGVLAILVGHLIGNSLFAAGGLIGSNYGIPAMVSTRPAFGIRGSYLGALLNILQLIGWTAIMLIVAARAADSLGQHYLGSSHLQLWTIVIGLATTAWAWAGRHSWPKLQKLVTSLLILLCLYMTYVVFQGQGLRRLLATTGDGTLGFGLATDLVIAMPLSWLPLAADYSRFARDNGSSFAGSWLGYFLASSWMYILGLEATLLTGSADPIPMMLGLGLGLPALYIIFFSTVTTTFMDVYSAAISSLDLFSGWDERHTTIAAGLAGTLIALLFPMEAYENFLLLIGGAFCPLFGIVLTDYFICRRCRLETGDLFGPGAYWYTGGINLMAVITWVLGFGLYLWLTRSGFPLGASVPSLVVTGGLYYFTMLFYRQPAWQGGVNRSHQGK</sequence>
<reference evidence="9" key="1">
    <citation type="journal article" date="2014" name="Gene">
        <title>Genome-guided analysis of transformation efficiency and carbon dioxide assimilation by Moorella thermoacetica Y72.</title>
        <authorList>
            <person name="Tsukahara K."/>
            <person name="Kita A."/>
            <person name="Nakashimada Y."/>
            <person name="Hoshino T."/>
            <person name="Murakami K."/>
        </authorList>
    </citation>
    <scope>NUCLEOTIDE SEQUENCE [LARGE SCALE GENOMIC DNA]</scope>
    <source>
        <strain evidence="9">Y72</strain>
    </source>
</reference>
<keyword evidence="3 7" id="KW-0813">Transport</keyword>
<dbReference type="PANTHER" id="PTHR30569:SF0">
    <property type="entry name" value="CYTOSINE PERMEASE"/>
    <property type="match status" value="1"/>
</dbReference>
<keyword evidence="4 8" id="KW-0812">Transmembrane</keyword>
<feature type="transmembrane region" description="Helical" evidence="8">
    <location>
        <begin position="328"/>
        <end position="349"/>
    </location>
</feature>
<evidence type="ECO:0000256" key="4">
    <source>
        <dbReference type="ARBA" id="ARBA00022692"/>
    </source>
</evidence>
<dbReference type="EMBL" id="DF238840">
    <property type="protein sequence ID" value="GAF25908.1"/>
    <property type="molecule type" value="Genomic_DNA"/>
</dbReference>
<dbReference type="Pfam" id="PF02133">
    <property type="entry name" value="Transp_cyt_pur"/>
    <property type="match status" value="1"/>
</dbReference>
<feature type="transmembrane region" description="Helical" evidence="8">
    <location>
        <begin position="258"/>
        <end position="284"/>
    </location>
</feature>
<feature type="transmembrane region" description="Helical" evidence="8">
    <location>
        <begin position="196"/>
        <end position="214"/>
    </location>
</feature>
<gene>
    <name evidence="9" type="ORF">MTY_1245</name>
</gene>
<evidence type="ECO:0000256" key="8">
    <source>
        <dbReference type="SAM" id="Phobius"/>
    </source>
</evidence>
<feature type="transmembrane region" description="Helical" evidence="8">
    <location>
        <begin position="365"/>
        <end position="389"/>
    </location>
</feature>
<feature type="transmembrane region" description="Helical" evidence="8">
    <location>
        <begin position="22"/>
        <end position="43"/>
    </location>
</feature>
<evidence type="ECO:0000256" key="5">
    <source>
        <dbReference type="ARBA" id="ARBA00022989"/>
    </source>
</evidence>
<feature type="transmembrane region" description="Helical" evidence="8">
    <location>
        <begin position="159"/>
        <end position="176"/>
    </location>
</feature>
<keyword evidence="6 7" id="KW-0472">Membrane</keyword>
<dbReference type="CDD" id="cd11484">
    <property type="entry name" value="SLC-NCS1sbd_CobB-like"/>
    <property type="match status" value="1"/>
</dbReference>
<name>A0A0S6UCA1_NEOTH</name>
<feature type="transmembrane region" description="Helical" evidence="8">
    <location>
        <begin position="305"/>
        <end position="322"/>
    </location>
</feature>
<feature type="transmembrane region" description="Helical" evidence="8">
    <location>
        <begin position="93"/>
        <end position="118"/>
    </location>
</feature>
<proteinExistence type="inferred from homology"/>